<evidence type="ECO:0000256" key="6">
    <source>
        <dbReference type="SAM" id="Phobius"/>
    </source>
</evidence>
<name>A0A9D2LZ42_9FIRM</name>
<evidence type="ECO:0000256" key="4">
    <source>
        <dbReference type="ARBA" id="ARBA00022989"/>
    </source>
</evidence>
<dbReference type="PIRSF" id="PIRSF006483">
    <property type="entry name" value="Membrane_protein_YitT"/>
    <property type="match status" value="1"/>
</dbReference>
<dbReference type="PANTHER" id="PTHR33545">
    <property type="entry name" value="UPF0750 MEMBRANE PROTEIN YITT-RELATED"/>
    <property type="match status" value="1"/>
</dbReference>
<dbReference type="InterPro" id="IPR015867">
    <property type="entry name" value="N-reg_PII/ATP_PRibTrfase_C"/>
</dbReference>
<evidence type="ECO:0000256" key="1">
    <source>
        <dbReference type="ARBA" id="ARBA00004651"/>
    </source>
</evidence>
<dbReference type="GO" id="GO:0005886">
    <property type="term" value="C:plasma membrane"/>
    <property type="evidence" value="ECO:0007669"/>
    <property type="project" value="UniProtKB-SubCell"/>
</dbReference>
<feature type="domain" description="DUF2179" evidence="8">
    <location>
        <begin position="226"/>
        <end position="280"/>
    </location>
</feature>
<comment type="caution">
    <text evidence="9">The sequence shown here is derived from an EMBL/GenBank/DDBJ whole genome shotgun (WGS) entry which is preliminary data.</text>
</comment>
<feature type="chain" id="PRO_5038845822" evidence="7">
    <location>
        <begin position="25"/>
        <end position="308"/>
    </location>
</feature>
<evidence type="ECO:0000256" key="7">
    <source>
        <dbReference type="SAM" id="SignalP"/>
    </source>
</evidence>
<dbReference type="Pfam" id="PF02588">
    <property type="entry name" value="YitT_membrane"/>
    <property type="match status" value="1"/>
</dbReference>
<evidence type="ECO:0000256" key="3">
    <source>
        <dbReference type="ARBA" id="ARBA00022692"/>
    </source>
</evidence>
<evidence type="ECO:0000313" key="9">
    <source>
        <dbReference type="EMBL" id="HJB38022.1"/>
    </source>
</evidence>
<dbReference type="PANTHER" id="PTHR33545:SF5">
    <property type="entry name" value="UPF0750 MEMBRANE PROTEIN YITT"/>
    <property type="match status" value="1"/>
</dbReference>
<keyword evidence="7" id="KW-0732">Signal</keyword>
<dbReference type="Proteomes" id="UP000824214">
    <property type="component" value="Unassembled WGS sequence"/>
</dbReference>
<keyword evidence="4 6" id="KW-1133">Transmembrane helix</keyword>
<keyword evidence="2" id="KW-1003">Cell membrane</keyword>
<dbReference type="Gene3D" id="3.30.70.120">
    <property type="match status" value="1"/>
</dbReference>
<dbReference type="InterPro" id="IPR051461">
    <property type="entry name" value="UPF0750_membrane"/>
</dbReference>
<gene>
    <name evidence="9" type="ORF">H9942_08150</name>
</gene>
<feature type="transmembrane region" description="Helical" evidence="6">
    <location>
        <begin position="109"/>
        <end position="131"/>
    </location>
</feature>
<keyword evidence="5 6" id="KW-0472">Membrane</keyword>
<proteinExistence type="predicted"/>
<accession>A0A9D2LZ42</accession>
<sequence length="308" mass="33034">MKGKKARTLLLDALCMLAGSAVYAVEVNAFTAPNNIAAGGITGVATMLNYLWGTPIGLVSFLINVPIVLWAVVDIGYKLVAKTVAAIALTSVSIDLFSRFVPAYHGDPILVALFAGLLEGLGLSLIFIRGATTGGSDLVARLLGRRLPHLSMGKLMLAVDGVVVAVSAFVFGSVENAMYACIVIFVSTKLIDAILYGADAGTGKLFFVMSPKVRQMGQRVIGELERTVTYLDSHGGYTNEPGETMLCAVRRFEVYQLQNIIREEDKDAFVIVGEAGQITGEGFRSMHSDDKPVKELLKELRQGGKDKE</sequence>
<keyword evidence="3 6" id="KW-0812">Transmembrane</keyword>
<reference evidence="9" key="1">
    <citation type="journal article" date="2021" name="PeerJ">
        <title>Extensive microbial diversity within the chicken gut microbiome revealed by metagenomics and culture.</title>
        <authorList>
            <person name="Gilroy R."/>
            <person name="Ravi A."/>
            <person name="Getino M."/>
            <person name="Pursley I."/>
            <person name="Horton D.L."/>
            <person name="Alikhan N.F."/>
            <person name="Baker D."/>
            <person name="Gharbi K."/>
            <person name="Hall N."/>
            <person name="Watson M."/>
            <person name="Adriaenssens E.M."/>
            <person name="Foster-Nyarko E."/>
            <person name="Jarju S."/>
            <person name="Secka A."/>
            <person name="Antonio M."/>
            <person name="Oren A."/>
            <person name="Chaudhuri R.R."/>
            <person name="La Ragione R."/>
            <person name="Hildebrand F."/>
            <person name="Pallen M.J."/>
        </authorList>
    </citation>
    <scope>NUCLEOTIDE SEQUENCE</scope>
    <source>
        <strain evidence="9">ChiBcolR8-3208</strain>
    </source>
</reference>
<evidence type="ECO:0000256" key="2">
    <source>
        <dbReference type="ARBA" id="ARBA00022475"/>
    </source>
</evidence>
<dbReference type="CDD" id="cd16380">
    <property type="entry name" value="YitT_C"/>
    <property type="match status" value="1"/>
</dbReference>
<dbReference type="AlphaFoldDB" id="A0A9D2LZ42"/>
<evidence type="ECO:0000313" key="10">
    <source>
        <dbReference type="Proteomes" id="UP000824214"/>
    </source>
</evidence>
<reference evidence="9" key="2">
    <citation type="submission" date="2021-04" db="EMBL/GenBank/DDBJ databases">
        <authorList>
            <person name="Gilroy R."/>
        </authorList>
    </citation>
    <scope>NUCLEOTIDE SEQUENCE</scope>
    <source>
        <strain evidence="9">ChiBcolR8-3208</strain>
    </source>
</reference>
<protein>
    <submittedName>
        <fullName evidence="9">YitT family protein</fullName>
    </submittedName>
</protein>
<feature type="transmembrane region" description="Helical" evidence="6">
    <location>
        <begin position="48"/>
        <end position="72"/>
    </location>
</feature>
<organism evidence="9 10">
    <name type="scientific">Candidatus Acutalibacter ornithocaccae</name>
    <dbReference type="NCBI Taxonomy" id="2838416"/>
    <lineage>
        <taxon>Bacteria</taxon>
        <taxon>Bacillati</taxon>
        <taxon>Bacillota</taxon>
        <taxon>Clostridia</taxon>
        <taxon>Eubacteriales</taxon>
        <taxon>Acutalibacteraceae</taxon>
        <taxon>Acutalibacter</taxon>
    </lineage>
</organism>
<dbReference type="InterPro" id="IPR003740">
    <property type="entry name" value="YitT"/>
</dbReference>
<comment type="subcellular location">
    <subcellularLocation>
        <location evidence="1">Cell membrane</location>
        <topology evidence="1">Multi-pass membrane protein</topology>
    </subcellularLocation>
</comment>
<feature type="signal peptide" evidence="7">
    <location>
        <begin position="1"/>
        <end position="24"/>
    </location>
</feature>
<dbReference type="EMBL" id="DWXZ01000174">
    <property type="protein sequence ID" value="HJB38022.1"/>
    <property type="molecule type" value="Genomic_DNA"/>
</dbReference>
<dbReference type="Pfam" id="PF10035">
    <property type="entry name" value="DUF2179"/>
    <property type="match status" value="1"/>
</dbReference>
<evidence type="ECO:0000256" key="5">
    <source>
        <dbReference type="ARBA" id="ARBA00023136"/>
    </source>
</evidence>
<evidence type="ECO:0000259" key="8">
    <source>
        <dbReference type="Pfam" id="PF10035"/>
    </source>
</evidence>
<dbReference type="InterPro" id="IPR019264">
    <property type="entry name" value="DUF2179"/>
</dbReference>